<dbReference type="GO" id="GO:0044325">
    <property type="term" value="F:transmembrane transporter binding"/>
    <property type="evidence" value="ECO:0007669"/>
    <property type="project" value="TreeGrafter"/>
</dbReference>
<dbReference type="FunFam" id="2.30.42.10:FF:000204">
    <property type="entry name" value="Fife, isoform B"/>
    <property type="match status" value="1"/>
</dbReference>
<dbReference type="GO" id="GO:0048788">
    <property type="term" value="C:cytoskeleton of presynaptic active zone"/>
    <property type="evidence" value="ECO:0007669"/>
    <property type="project" value="TreeGrafter"/>
</dbReference>
<dbReference type="CDD" id="cd06714">
    <property type="entry name" value="PDZ_RIM-like"/>
    <property type="match status" value="1"/>
</dbReference>
<dbReference type="PANTHER" id="PTHR12157">
    <property type="entry name" value="REGULATING SYNAPTIC MEMBRANE EXOCYTOSIS PROTEIN"/>
    <property type="match status" value="1"/>
</dbReference>
<evidence type="ECO:0000256" key="1">
    <source>
        <dbReference type="SAM" id="MobiDB-lite"/>
    </source>
</evidence>
<dbReference type="AlphaFoldDB" id="U4UBU1"/>
<dbReference type="GO" id="GO:0042391">
    <property type="term" value="P:regulation of membrane potential"/>
    <property type="evidence" value="ECO:0007669"/>
    <property type="project" value="TreeGrafter"/>
</dbReference>
<dbReference type="Proteomes" id="UP000030742">
    <property type="component" value="Unassembled WGS sequence"/>
</dbReference>
<feature type="region of interest" description="Disordered" evidence="1">
    <location>
        <begin position="1"/>
        <end position="38"/>
    </location>
</feature>
<feature type="compositionally biased region" description="Polar residues" evidence="1">
    <location>
        <begin position="1"/>
        <end position="10"/>
    </location>
</feature>
<dbReference type="PROSITE" id="PS50106">
    <property type="entry name" value="PDZ"/>
    <property type="match status" value="1"/>
</dbReference>
<dbReference type="Pfam" id="PF17820">
    <property type="entry name" value="PDZ_6"/>
    <property type="match status" value="1"/>
</dbReference>
<dbReference type="EMBL" id="KB632240">
    <property type="protein sequence ID" value="ERL90527.1"/>
    <property type="molecule type" value="Genomic_DNA"/>
</dbReference>
<proteinExistence type="predicted"/>
<dbReference type="OrthoDB" id="10059918at2759"/>
<feature type="domain" description="PDZ" evidence="2">
    <location>
        <begin position="66"/>
        <end position="157"/>
    </location>
</feature>
<evidence type="ECO:0000259" key="2">
    <source>
        <dbReference type="PROSITE" id="PS50106"/>
    </source>
</evidence>
<gene>
    <name evidence="3" type="ORF">D910_07875</name>
</gene>
<name>U4UBU1_DENPD</name>
<sequence length="208" mass="22836">MKKRSTFSQQRKPDVGGLRPAVPVRPTPALEDLEAAPRRQASVDAEAIRIVIHDVDSGSSSAAQKRVILRRDPSDKAHRTRGFGMRVVGGKTSTDGHLFAYIVWTVPGGPAEKGGLQQGDKVLEWGGVSLIDRNFEEVCAIMDHTGETVELLVEHATDLRMCDFLDEPPLPPPSSRKPSETSISALHVGELLSIHFVNHQYKVFISRV</sequence>
<organism evidence="3 4">
    <name type="scientific">Dendroctonus ponderosae</name>
    <name type="common">Mountain pine beetle</name>
    <dbReference type="NCBI Taxonomy" id="77166"/>
    <lineage>
        <taxon>Eukaryota</taxon>
        <taxon>Metazoa</taxon>
        <taxon>Ecdysozoa</taxon>
        <taxon>Arthropoda</taxon>
        <taxon>Hexapoda</taxon>
        <taxon>Insecta</taxon>
        <taxon>Pterygota</taxon>
        <taxon>Neoptera</taxon>
        <taxon>Endopterygota</taxon>
        <taxon>Coleoptera</taxon>
        <taxon>Polyphaga</taxon>
        <taxon>Cucujiformia</taxon>
        <taxon>Curculionidae</taxon>
        <taxon>Scolytinae</taxon>
        <taxon>Dendroctonus</taxon>
    </lineage>
</organism>
<dbReference type="GO" id="GO:0050806">
    <property type="term" value="P:positive regulation of synaptic transmission"/>
    <property type="evidence" value="ECO:0007669"/>
    <property type="project" value="TreeGrafter"/>
</dbReference>
<dbReference type="GO" id="GO:0048791">
    <property type="term" value="P:calcium ion-regulated exocytosis of neurotransmitter"/>
    <property type="evidence" value="ECO:0007669"/>
    <property type="project" value="TreeGrafter"/>
</dbReference>
<dbReference type="Gene3D" id="2.30.42.10">
    <property type="match status" value="1"/>
</dbReference>
<accession>U4UBU1</accession>
<evidence type="ECO:0000313" key="3">
    <source>
        <dbReference type="EMBL" id="ERL90527.1"/>
    </source>
</evidence>
<dbReference type="PANTHER" id="PTHR12157:SF24">
    <property type="entry name" value="FIFE, ISOFORM D"/>
    <property type="match status" value="1"/>
</dbReference>
<evidence type="ECO:0000313" key="4">
    <source>
        <dbReference type="Proteomes" id="UP000030742"/>
    </source>
</evidence>
<dbReference type="GO" id="GO:0031267">
    <property type="term" value="F:small GTPase binding"/>
    <property type="evidence" value="ECO:0007669"/>
    <property type="project" value="InterPro"/>
</dbReference>
<protein>
    <recommendedName>
        <fullName evidence="2">PDZ domain-containing protein</fullName>
    </recommendedName>
</protein>
<dbReference type="SUPFAM" id="SSF50156">
    <property type="entry name" value="PDZ domain-like"/>
    <property type="match status" value="1"/>
</dbReference>
<dbReference type="GO" id="GO:0048167">
    <property type="term" value="P:regulation of synaptic plasticity"/>
    <property type="evidence" value="ECO:0007669"/>
    <property type="project" value="TreeGrafter"/>
</dbReference>
<dbReference type="InterPro" id="IPR036034">
    <property type="entry name" value="PDZ_sf"/>
</dbReference>
<dbReference type="InterPro" id="IPR001478">
    <property type="entry name" value="PDZ"/>
</dbReference>
<dbReference type="InterPro" id="IPR039032">
    <property type="entry name" value="Rim-like"/>
</dbReference>
<dbReference type="SMART" id="SM00228">
    <property type="entry name" value="PDZ"/>
    <property type="match status" value="1"/>
</dbReference>
<dbReference type="GO" id="GO:0042734">
    <property type="term" value="C:presynaptic membrane"/>
    <property type="evidence" value="ECO:0007669"/>
    <property type="project" value="TreeGrafter"/>
</dbReference>
<dbReference type="InterPro" id="IPR041489">
    <property type="entry name" value="PDZ_6"/>
</dbReference>
<dbReference type="STRING" id="77166.U4UBU1"/>
<reference evidence="3 4" key="1">
    <citation type="journal article" date="2013" name="Genome Biol.">
        <title>Draft genome of the mountain pine beetle, Dendroctonus ponderosae Hopkins, a major forest pest.</title>
        <authorList>
            <person name="Keeling C.I."/>
            <person name="Yuen M.M."/>
            <person name="Liao N.Y."/>
            <person name="Docking T.R."/>
            <person name="Chan S.K."/>
            <person name="Taylor G.A."/>
            <person name="Palmquist D.L."/>
            <person name="Jackman S.D."/>
            <person name="Nguyen A."/>
            <person name="Li M."/>
            <person name="Henderson H."/>
            <person name="Janes J.K."/>
            <person name="Zhao Y."/>
            <person name="Pandoh P."/>
            <person name="Moore R."/>
            <person name="Sperling F.A."/>
            <person name="Huber D.P."/>
            <person name="Birol I."/>
            <person name="Jones S.J."/>
            <person name="Bohlmann J."/>
        </authorList>
    </citation>
    <scope>NUCLEOTIDE SEQUENCE</scope>
</reference>